<name>A0A3Q7QGX7_CALUR</name>
<dbReference type="RefSeq" id="XP_025741412.1">
    <property type="nucleotide sequence ID" value="XM_025885627.1"/>
</dbReference>
<dbReference type="InParanoid" id="A0A3Q7QGX7"/>
<reference evidence="3" key="2">
    <citation type="submission" date="2025-08" db="UniProtKB">
        <authorList>
            <consortium name="RefSeq"/>
        </authorList>
    </citation>
    <scope>IDENTIFICATION</scope>
    <source>
        <tissue evidence="3">Blood</tissue>
    </source>
</reference>
<feature type="compositionally biased region" description="Basic and acidic residues" evidence="1">
    <location>
        <begin position="252"/>
        <end position="269"/>
    </location>
</feature>
<dbReference type="AlphaFoldDB" id="A0A3Q7QGX7"/>
<reference key="1">
    <citation type="submission" date="2019-01" db="UniProtKB">
        <authorList>
            <consortium name="RefSeq"/>
        </authorList>
    </citation>
    <scope>IDENTIFICATION</scope>
</reference>
<accession>A0A3Q7QGX7</accession>
<feature type="region of interest" description="Disordered" evidence="1">
    <location>
        <begin position="1"/>
        <end position="122"/>
    </location>
</feature>
<sequence length="276" mass="29925">MCLGRRRPAGLPEEAPTPPGAQDPQSHVQNFGDSSRHLRLLNFGDSLPPLQPRVQNFGIPSCRLPTPGPERRGHRSLFQRPVRNFGNPSHCALSDPDSGTSESLRPLKPGNFGAPRAAPSLPVRNFGDPRALPLALAPRAPRVPGAGSDSRAHPASSAPRECPGASRVLPRGADSPQPGAPLACWLRGPRPPRRPPRRPPHRPRLCLRLRRRPRRLRSHRGRSRRGSRPPRLPGPPRPPRSAPCRPSAARGGEGEREGRKPGGGRDRNGGRALRAP</sequence>
<protein>
    <submittedName>
        <fullName evidence="3">Uncharacterized protein LOC112834162</fullName>
    </submittedName>
</protein>
<feature type="compositionally biased region" description="Basic residues" evidence="1">
    <location>
        <begin position="190"/>
        <end position="228"/>
    </location>
</feature>
<dbReference type="Proteomes" id="UP000286641">
    <property type="component" value="Unplaced"/>
</dbReference>
<gene>
    <name evidence="3" type="primary">LOC112834162</name>
</gene>
<keyword evidence="2" id="KW-1185">Reference proteome</keyword>
<evidence type="ECO:0000313" key="3">
    <source>
        <dbReference type="RefSeq" id="XP_025741412.1"/>
    </source>
</evidence>
<feature type="compositionally biased region" description="Pro residues" evidence="1">
    <location>
        <begin position="230"/>
        <end position="241"/>
    </location>
</feature>
<proteinExistence type="predicted"/>
<evidence type="ECO:0000256" key="1">
    <source>
        <dbReference type="SAM" id="MobiDB-lite"/>
    </source>
</evidence>
<feature type="compositionally biased region" description="Polar residues" evidence="1">
    <location>
        <begin position="23"/>
        <end position="33"/>
    </location>
</feature>
<evidence type="ECO:0000313" key="2">
    <source>
        <dbReference type="Proteomes" id="UP000286641"/>
    </source>
</evidence>
<organism evidence="2 3">
    <name type="scientific">Callorhinus ursinus</name>
    <name type="common">Northern fur seal</name>
    <dbReference type="NCBI Taxonomy" id="34884"/>
    <lineage>
        <taxon>Eukaryota</taxon>
        <taxon>Metazoa</taxon>
        <taxon>Chordata</taxon>
        <taxon>Craniata</taxon>
        <taxon>Vertebrata</taxon>
        <taxon>Euteleostomi</taxon>
        <taxon>Mammalia</taxon>
        <taxon>Eutheria</taxon>
        <taxon>Laurasiatheria</taxon>
        <taxon>Carnivora</taxon>
        <taxon>Caniformia</taxon>
        <taxon>Pinnipedia</taxon>
        <taxon>Otariidae</taxon>
        <taxon>Callorhinus</taxon>
    </lineage>
</organism>
<feature type="region of interest" description="Disordered" evidence="1">
    <location>
        <begin position="139"/>
        <end position="276"/>
    </location>
</feature>